<gene>
    <name evidence="1" type="ORF">FN846DRAFT_903838</name>
</gene>
<dbReference type="Proteomes" id="UP000326924">
    <property type="component" value="Unassembled WGS sequence"/>
</dbReference>
<reference evidence="1 2" key="1">
    <citation type="submission" date="2019-09" db="EMBL/GenBank/DDBJ databases">
        <title>Draft genome of the ectomycorrhizal ascomycete Sphaerosporella brunnea.</title>
        <authorList>
            <consortium name="DOE Joint Genome Institute"/>
            <person name="Benucci G.M."/>
            <person name="Marozzi G."/>
            <person name="Antonielli L."/>
            <person name="Sanchez S."/>
            <person name="Marco P."/>
            <person name="Wang X."/>
            <person name="Falini L.B."/>
            <person name="Barry K."/>
            <person name="Haridas S."/>
            <person name="Lipzen A."/>
            <person name="Labutti K."/>
            <person name="Grigoriev I.V."/>
            <person name="Murat C."/>
            <person name="Martin F."/>
            <person name="Albertini E."/>
            <person name="Donnini D."/>
            <person name="Bonito G."/>
        </authorList>
    </citation>
    <scope>NUCLEOTIDE SEQUENCE [LARGE SCALE GENOMIC DNA]</scope>
    <source>
        <strain evidence="1 2">Sb_GMNB300</strain>
    </source>
</reference>
<name>A0A5J5F6D7_9PEZI</name>
<dbReference type="EMBL" id="VXIS01000028">
    <property type="protein sequence ID" value="KAA8912100.1"/>
    <property type="molecule type" value="Genomic_DNA"/>
</dbReference>
<evidence type="ECO:0000313" key="1">
    <source>
        <dbReference type="EMBL" id="KAA8912100.1"/>
    </source>
</evidence>
<accession>A0A5J5F6D7</accession>
<keyword evidence="2" id="KW-1185">Reference proteome</keyword>
<dbReference type="InParanoid" id="A0A5J5F6D7"/>
<protein>
    <submittedName>
        <fullName evidence="1">Uncharacterized protein</fullName>
    </submittedName>
</protein>
<proteinExistence type="predicted"/>
<sequence>MASIGPPNHISAMFILVTKIHRVPEDAFPNIIAVPPPITLLLPLKFVVPGSPRIYYIPHDQIQTSQGLPGVVRQNLEIDMEAVLDMCSHCIESAAWTVVRLSWPYCLATFTVIGKLVYSESLVTLKFRGRLLEIKFALPRPHNLTVKTLRRIMLGYMGCLQKAGELAALGFLPSVLNNLDIAGLTIPVDDVGDDYPSDGTACTFIVVHTQWIKLHAIRGELIREVLIAPATTLCQVNAIIENLLCKVLRVDHDDRKDQVILKHELLVRNNDGH</sequence>
<organism evidence="1 2">
    <name type="scientific">Sphaerosporella brunnea</name>
    <dbReference type="NCBI Taxonomy" id="1250544"/>
    <lineage>
        <taxon>Eukaryota</taxon>
        <taxon>Fungi</taxon>
        <taxon>Dikarya</taxon>
        <taxon>Ascomycota</taxon>
        <taxon>Pezizomycotina</taxon>
        <taxon>Pezizomycetes</taxon>
        <taxon>Pezizales</taxon>
        <taxon>Pyronemataceae</taxon>
        <taxon>Sphaerosporella</taxon>
    </lineage>
</organism>
<comment type="caution">
    <text evidence="1">The sequence shown here is derived from an EMBL/GenBank/DDBJ whole genome shotgun (WGS) entry which is preliminary data.</text>
</comment>
<dbReference type="AlphaFoldDB" id="A0A5J5F6D7"/>
<evidence type="ECO:0000313" key="2">
    <source>
        <dbReference type="Proteomes" id="UP000326924"/>
    </source>
</evidence>